<keyword evidence="9" id="KW-0804">Transcription</keyword>
<dbReference type="InterPro" id="IPR013178">
    <property type="entry name" value="Histone_AcTrfase_Rtt109/CBP"/>
</dbReference>
<dbReference type="Proteomes" id="UP000664859">
    <property type="component" value="Unassembled WGS sequence"/>
</dbReference>
<dbReference type="SMART" id="SM00551">
    <property type="entry name" value="ZnF_TAZ"/>
    <property type="match status" value="1"/>
</dbReference>
<keyword evidence="8" id="KW-0805">Transcription regulation</keyword>
<dbReference type="AlphaFoldDB" id="A0A836CLK6"/>
<name>A0A836CLK6_9STRA</name>
<keyword evidence="5" id="KW-0863">Zinc-finger</keyword>
<dbReference type="EC" id="2.3.1.48" evidence="2"/>
<evidence type="ECO:0000256" key="11">
    <source>
        <dbReference type="ARBA" id="ARBA00048017"/>
    </source>
</evidence>
<evidence type="ECO:0000313" key="13">
    <source>
        <dbReference type="EMBL" id="KAG5187841.1"/>
    </source>
</evidence>
<evidence type="ECO:0000256" key="4">
    <source>
        <dbReference type="ARBA" id="ARBA00022723"/>
    </source>
</evidence>
<proteinExistence type="predicted"/>
<evidence type="ECO:0000256" key="2">
    <source>
        <dbReference type="ARBA" id="ARBA00013184"/>
    </source>
</evidence>
<dbReference type="EMBL" id="JAFCMP010000081">
    <property type="protein sequence ID" value="KAG5187841.1"/>
    <property type="molecule type" value="Genomic_DNA"/>
</dbReference>
<dbReference type="GO" id="GO:0008270">
    <property type="term" value="F:zinc ion binding"/>
    <property type="evidence" value="ECO:0007669"/>
    <property type="project" value="UniProtKB-KW"/>
</dbReference>
<dbReference type="InterPro" id="IPR035898">
    <property type="entry name" value="TAZ_dom_sf"/>
</dbReference>
<evidence type="ECO:0000259" key="12">
    <source>
        <dbReference type="PROSITE" id="PS50134"/>
    </source>
</evidence>
<dbReference type="GO" id="GO:0031490">
    <property type="term" value="F:chromatin DNA binding"/>
    <property type="evidence" value="ECO:0007669"/>
    <property type="project" value="TreeGrafter"/>
</dbReference>
<evidence type="ECO:0000256" key="3">
    <source>
        <dbReference type="ARBA" id="ARBA00022679"/>
    </source>
</evidence>
<dbReference type="GO" id="GO:0003713">
    <property type="term" value="F:transcription coactivator activity"/>
    <property type="evidence" value="ECO:0007669"/>
    <property type="project" value="TreeGrafter"/>
</dbReference>
<gene>
    <name evidence="13" type="ORF">JKP88DRAFT_178516</name>
</gene>
<dbReference type="Pfam" id="PF02135">
    <property type="entry name" value="zf-TAZ"/>
    <property type="match status" value="1"/>
</dbReference>
<dbReference type="PANTHER" id="PTHR13808">
    <property type="entry name" value="CBP/P300-RELATED"/>
    <property type="match status" value="1"/>
</dbReference>
<dbReference type="PROSITE" id="PS50134">
    <property type="entry name" value="ZF_TAZ"/>
    <property type="match status" value="1"/>
</dbReference>
<evidence type="ECO:0000256" key="9">
    <source>
        <dbReference type="ARBA" id="ARBA00023163"/>
    </source>
</evidence>
<dbReference type="GO" id="GO:0005667">
    <property type="term" value="C:transcription regulator complex"/>
    <property type="evidence" value="ECO:0007669"/>
    <property type="project" value="TreeGrafter"/>
</dbReference>
<keyword evidence="7" id="KW-0156">Chromatin regulator</keyword>
<keyword evidence="6" id="KW-0862">Zinc</keyword>
<dbReference type="SUPFAM" id="SSF57933">
    <property type="entry name" value="TAZ domain"/>
    <property type="match status" value="1"/>
</dbReference>
<dbReference type="Gene3D" id="1.20.1020.10">
    <property type="entry name" value="TAZ domain"/>
    <property type="match status" value="1"/>
</dbReference>
<comment type="caution">
    <text evidence="13">The sequence shown here is derived from an EMBL/GenBank/DDBJ whole genome shotgun (WGS) entry which is preliminary data.</text>
</comment>
<comment type="catalytic activity">
    <reaction evidence="11">
        <text>L-lysyl-[protein] + acetyl-CoA = N(6)-acetyl-L-lysyl-[protein] + CoA + H(+)</text>
        <dbReference type="Rhea" id="RHEA:45948"/>
        <dbReference type="Rhea" id="RHEA-COMP:9752"/>
        <dbReference type="Rhea" id="RHEA-COMP:10731"/>
        <dbReference type="ChEBI" id="CHEBI:15378"/>
        <dbReference type="ChEBI" id="CHEBI:29969"/>
        <dbReference type="ChEBI" id="CHEBI:57287"/>
        <dbReference type="ChEBI" id="CHEBI:57288"/>
        <dbReference type="ChEBI" id="CHEBI:61930"/>
        <dbReference type="EC" id="2.3.1.48"/>
    </reaction>
</comment>
<protein>
    <recommendedName>
        <fullName evidence="2">histone acetyltransferase</fullName>
        <ecNumber evidence="2">2.3.1.48</ecNumber>
    </recommendedName>
</protein>
<evidence type="ECO:0000313" key="14">
    <source>
        <dbReference type="Proteomes" id="UP000664859"/>
    </source>
</evidence>
<dbReference type="GO" id="GO:0000123">
    <property type="term" value="C:histone acetyltransferase complex"/>
    <property type="evidence" value="ECO:0007669"/>
    <property type="project" value="TreeGrafter"/>
</dbReference>
<dbReference type="PANTHER" id="PTHR13808:SF1">
    <property type="entry name" value="HISTONE ACETYLTRANSFERASE"/>
    <property type="match status" value="1"/>
</dbReference>
<keyword evidence="4" id="KW-0479">Metal-binding</keyword>
<dbReference type="GO" id="GO:0005634">
    <property type="term" value="C:nucleus"/>
    <property type="evidence" value="ECO:0007669"/>
    <property type="project" value="UniProtKB-SubCell"/>
</dbReference>
<evidence type="ECO:0000256" key="10">
    <source>
        <dbReference type="ARBA" id="ARBA00023242"/>
    </source>
</evidence>
<dbReference type="OrthoDB" id="6435608at2759"/>
<feature type="domain" description="TAZ-type" evidence="12">
    <location>
        <begin position="1"/>
        <end position="80"/>
    </location>
</feature>
<dbReference type="GO" id="GO:0004402">
    <property type="term" value="F:histone acetyltransferase activity"/>
    <property type="evidence" value="ECO:0007669"/>
    <property type="project" value="InterPro"/>
</dbReference>
<dbReference type="InterPro" id="IPR000197">
    <property type="entry name" value="Znf_TAZ"/>
</dbReference>
<reference evidence="13" key="1">
    <citation type="submission" date="2021-02" db="EMBL/GenBank/DDBJ databases">
        <title>First Annotated Genome of the Yellow-green Alga Tribonema minus.</title>
        <authorList>
            <person name="Mahan K.M."/>
        </authorList>
    </citation>
    <scope>NUCLEOTIDE SEQUENCE</scope>
    <source>
        <strain evidence="13">UTEX B ZZ1240</strain>
    </source>
</reference>
<dbReference type="GO" id="GO:0045944">
    <property type="term" value="P:positive regulation of transcription by RNA polymerase II"/>
    <property type="evidence" value="ECO:0007669"/>
    <property type="project" value="TreeGrafter"/>
</dbReference>
<feature type="non-terminal residue" evidence="13">
    <location>
        <position position="1"/>
    </location>
</feature>
<comment type="subcellular location">
    <subcellularLocation>
        <location evidence="1">Nucleus</location>
    </subcellularLocation>
</comment>
<evidence type="ECO:0000256" key="8">
    <source>
        <dbReference type="ARBA" id="ARBA00023015"/>
    </source>
</evidence>
<evidence type="ECO:0000256" key="6">
    <source>
        <dbReference type="ARBA" id="ARBA00022833"/>
    </source>
</evidence>
<evidence type="ECO:0000256" key="1">
    <source>
        <dbReference type="ARBA" id="ARBA00004123"/>
    </source>
</evidence>
<keyword evidence="3" id="KW-0808">Transferase</keyword>
<accession>A0A836CLK6</accession>
<evidence type="ECO:0000256" key="5">
    <source>
        <dbReference type="ARBA" id="ARBA00022771"/>
    </source>
</evidence>
<sequence length="81" mass="9252">MAVLQQQQQGLLLMWHVSNCSSEEGKCQVTQHCAKLKTLWQHIVQCKVQMCTVPHCVSLRSVLSHYQCCEDHECALCVPVR</sequence>
<keyword evidence="14" id="KW-1185">Reference proteome</keyword>
<keyword evidence="10" id="KW-0539">Nucleus</keyword>
<evidence type="ECO:0000256" key="7">
    <source>
        <dbReference type="ARBA" id="ARBA00022853"/>
    </source>
</evidence>
<organism evidence="13 14">
    <name type="scientific">Tribonema minus</name>
    <dbReference type="NCBI Taxonomy" id="303371"/>
    <lineage>
        <taxon>Eukaryota</taxon>
        <taxon>Sar</taxon>
        <taxon>Stramenopiles</taxon>
        <taxon>Ochrophyta</taxon>
        <taxon>PX clade</taxon>
        <taxon>Xanthophyceae</taxon>
        <taxon>Tribonematales</taxon>
        <taxon>Tribonemataceae</taxon>
        <taxon>Tribonema</taxon>
    </lineage>
</organism>